<name>A0A9P8VL46_9PEZI</name>
<gene>
    <name evidence="2" type="ORF">F5X68DRAFT_3148</name>
</gene>
<keyword evidence="1" id="KW-1133">Transmembrane helix</keyword>
<feature type="transmembrane region" description="Helical" evidence="1">
    <location>
        <begin position="143"/>
        <end position="161"/>
    </location>
</feature>
<protein>
    <submittedName>
        <fullName evidence="2">Uncharacterized protein</fullName>
    </submittedName>
</protein>
<evidence type="ECO:0000313" key="2">
    <source>
        <dbReference type="EMBL" id="KAH6697239.1"/>
    </source>
</evidence>
<dbReference type="AlphaFoldDB" id="A0A9P8VL46"/>
<evidence type="ECO:0000313" key="3">
    <source>
        <dbReference type="Proteomes" id="UP000770015"/>
    </source>
</evidence>
<proteinExistence type="predicted"/>
<keyword evidence="1" id="KW-0812">Transmembrane</keyword>
<sequence>MHVLFAEFRVPPFSGRASVVDDSLVAWASGLRSYGGNMGPGGKPGVFALPVLGFCVFLLFLCVLSVLSSLLGVFVPPFCESFTFSCLRGHCLTDNVQYQTSQARRLCAHVWRHDEVGGWGWGHMWELQGDDARTNKHTMKGQMVAVSFCPGFFYCSFSLLFKLRCL</sequence>
<evidence type="ECO:0000256" key="1">
    <source>
        <dbReference type="SAM" id="Phobius"/>
    </source>
</evidence>
<feature type="transmembrane region" description="Helical" evidence="1">
    <location>
        <begin position="47"/>
        <end position="75"/>
    </location>
</feature>
<keyword evidence="1" id="KW-0472">Membrane</keyword>
<comment type="caution">
    <text evidence="2">The sequence shown here is derived from an EMBL/GenBank/DDBJ whole genome shotgun (WGS) entry which is preliminary data.</text>
</comment>
<keyword evidence="3" id="KW-1185">Reference proteome</keyword>
<dbReference type="Proteomes" id="UP000770015">
    <property type="component" value="Unassembled WGS sequence"/>
</dbReference>
<organism evidence="2 3">
    <name type="scientific">Plectosphaerella plurivora</name>
    <dbReference type="NCBI Taxonomy" id="936078"/>
    <lineage>
        <taxon>Eukaryota</taxon>
        <taxon>Fungi</taxon>
        <taxon>Dikarya</taxon>
        <taxon>Ascomycota</taxon>
        <taxon>Pezizomycotina</taxon>
        <taxon>Sordariomycetes</taxon>
        <taxon>Hypocreomycetidae</taxon>
        <taxon>Glomerellales</taxon>
        <taxon>Plectosphaerellaceae</taxon>
        <taxon>Plectosphaerella</taxon>
    </lineage>
</organism>
<reference evidence="2" key="1">
    <citation type="journal article" date="2021" name="Nat. Commun.">
        <title>Genetic determinants of endophytism in the Arabidopsis root mycobiome.</title>
        <authorList>
            <person name="Mesny F."/>
            <person name="Miyauchi S."/>
            <person name="Thiergart T."/>
            <person name="Pickel B."/>
            <person name="Atanasova L."/>
            <person name="Karlsson M."/>
            <person name="Huettel B."/>
            <person name="Barry K.W."/>
            <person name="Haridas S."/>
            <person name="Chen C."/>
            <person name="Bauer D."/>
            <person name="Andreopoulos W."/>
            <person name="Pangilinan J."/>
            <person name="LaButti K."/>
            <person name="Riley R."/>
            <person name="Lipzen A."/>
            <person name="Clum A."/>
            <person name="Drula E."/>
            <person name="Henrissat B."/>
            <person name="Kohler A."/>
            <person name="Grigoriev I.V."/>
            <person name="Martin F.M."/>
            <person name="Hacquard S."/>
        </authorList>
    </citation>
    <scope>NUCLEOTIDE SEQUENCE</scope>
    <source>
        <strain evidence="2">MPI-SDFR-AT-0117</strain>
    </source>
</reference>
<accession>A0A9P8VL46</accession>
<dbReference type="EMBL" id="JAGSXJ010000001">
    <property type="protein sequence ID" value="KAH6697239.1"/>
    <property type="molecule type" value="Genomic_DNA"/>
</dbReference>